<comment type="similarity">
    <text evidence="1">Belongs to the CpoB family.</text>
</comment>
<feature type="coiled-coil region" evidence="1">
    <location>
        <begin position="31"/>
        <end position="91"/>
    </location>
</feature>
<feature type="chain" id="PRO_5041499671" description="Cell division coordinator CpoB" evidence="1">
    <location>
        <begin position="25"/>
        <end position="279"/>
    </location>
</feature>
<evidence type="ECO:0000256" key="2">
    <source>
        <dbReference type="PROSITE-ProRule" id="PRU00339"/>
    </source>
</evidence>
<evidence type="ECO:0000256" key="3">
    <source>
        <dbReference type="SAM" id="MobiDB-lite"/>
    </source>
</evidence>
<gene>
    <name evidence="1" type="primary">cpoB</name>
    <name evidence="4" type="ORF">MACH21_23760</name>
</gene>
<keyword evidence="1" id="KW-0574">Periplasm</keyword>
<evidence type="ECO:0000313" key="4">
    <source>
        <dbReference type="EMBL" id="BDW86199.1"/>
    </source>
</evidence>
<feature type="signal peptide" evidence="1">
    <location>
        <begin position="1"/>
        <end position="24"/>
    </location>
</feature>
<feature type="repeat" description="TPR" evidence="2">
    <location>
        <begin position="193"/>
        <end position="226"/>
    </location>
</feature>
<comment type="function">
    <text evidence="1">Mediates coordination of peptidoglycan synthesis and outer membrane constriction during cell division.</text>
</comment>
<dbReference type="InterPro" id="IPR034706">
    <property type="entry name" value="CpoB"/>
</dbReference>
<dbReference type="Pfam" id="PF13432">
    <property type="entry name" value="TPR_16"/>
    <property type="match status" value="1"/>
</dbReference>
<sequence precursor="true">MRRALALGPVLALCLGLAAPPAWAQDRAQTLADIRQELSVLFVEIQRLRGELNTTGGATAPSGGGTLLSRVDAIEAELRRLTSLTEDLQIRVDRIVTDGTNRVGDLEFRLCELETDCDISSLGDTPRLGGGTADAAPAAPITPSQPTGGANLAVAERGDYERALAAYESGDYAAAAQLFEAFTQTYPGGPLSAEAHFLRGRAEAEQGSWSRAARAYLDAFTANPEGPRAPASLVNLGISLGELGQTDEACLTLGEVGLRYPGDPAIPEAEAARLRLGCS</sequence>
<keyword evidence="5" id="KW-1185">Reference proteome</keyword>
<dbReference type="InterPro" id="IPR011990">
    <property type="entry name" value="TPR-like_helical_dom_sf"/>
</dbReference>
<dbReference type="KEGG" id="rmai:MACH21_23760"/>
<dbReference type="EMBL" id="AP027266">
    <property type="protein sequence ID" value="BDW86199.1"/>
    <property type="molecule type" value="Genomic_DNA"/>
</dbReference>
<organism evidence="4 5">
    <name type="scientific">Roseicyclus marinus</name>
    <dbReference type="NCBI Taxonomy" id="2161673"/>
    <lineage>
        <taxon>Bacteria</taxon>
        <taxon>Pseudomonadati</taxon>
        <taxon>Pseudomonadota</taxon>
        <taxon>Alphaproteobacteria</taxon>
        <taxon>Rhodobacterales</taxon>
        <taxon>Roseobacteraceae</taxon>
        <taxon>Roseicyclus</taxon>
    </lineage>
</organism>
<feature type="compositionally biased region" description="Low complexity" evidence="3">
    <location>
        <begin position="133"/>
        <end position="142"/>
    </location>
</feature>
<keyword evidence="1" id="KW-0131">Cell cycle</keyword>
<protein>
    <recommendedName>
        <fullName evidence="1">Cell division coordinator CpoB</fullName>
    </recommendedName>
</protein>
<evidence type="ECO:0000256" key="1">
    <source>
        <dbReference type="HAMAP-Rule" id="MF_02066"/>
    </source>
</evidence>
<dbReference type="Gene3D" id="1.25.40.10">
    <property type="entry name" value="Tetratricopeptide repeat domain"/>
    <property type="match status" value="1"/>
</dbReference>
<dbReference type="HAMAP" id="MF_02066">
    <property type="entry name" value="CpoB"/>
    <property type="match status" value="1"/>
</dbReference>
<keyword evidence="2" id="KW-0802">TPR repeat</keyword>
<dbReference type="InterPro" id="IPR014162">
    <property type="entry name" value="CpoB_C"/>
</dbReference>
<dbReference type="GO" id="GO:0030288">
    <property type="term" value="C:outer membrane-bounded periplasmic space"/>
    <property type="evidence" value="ECO:0007669"/>
    <property type="project" value="UniProtKB-UniRule"/>
</dbReference>
<keyword evidence="1" id="KW-0732">Signal</keyword>
<dbReference type="PROSITE" id="PS50005">
    <property type="entry name" value="TPR"/>
    <property type="match status" value="1"/>
</dbReference>
<dbReference type="NCBIfam" id="TIGR02795">
    <property type="entry name" value="tol_pal_ybgF"/>
    <property type="match status" value="1"/>
</dbReference>
<name>A0AA48HIG2_9RHOB</name>
<keyword evidence="1" id="KW-0175">Coiled coil</keyword>
<dbReference type="Proteomes" id="UP001337723">
    <property type="component" value="Chromosome"/>
</dbReference>
<keyword evidence="1" id="KW-0132">Cell division</keyword>
<dbReference type="SUPFAM" id="SSF48452">
    <property type="entry name" value="TPR-like"/>
    <property type="match status" value="1"/>
</dbReference>
<accession>A0AA48HIG2</accession>
<dbReference type="RefSeq" id="WP_338272117.1">
    <property type="nucleotide sequence ID" value="NZ_AP027266.1"/>
</dbReference>
<dbReference type="Pfam" id="PF13174">
    <property type="entry name" value="TPR_6"/>
    <property type="match status" value="1"/>
</dbReference>
<comment type="subcellular location">
    <subcellularLocation>
        <location evidence="1">Periplasm</location>
    </subcellularLocation>
</comment>
<dbReference type="GO" id="GO:0043093">
    <property type="term" value="P:FtsZ-dependent cytokinesis"/>
    <property type="evidence" value="ECO:0007669"/>
    <property type="project" value="UniProtKB-UniRule"/>
</dbReference>
<evidence type="ECO:0000313" key="5">
    <source>
        <dbReference type="Proteomes" id="UP001337723"/>
    </source>
</evidence>
<reference evidence="4 5" key="1">
    <citation type="submission" date="2023-01" db="EMBL/GenBank/DDBJ databases">
        <title>Complete genome sequence of Roseicyclus marinus strain Dej080120_10.</title>
        <authorList>
            <person name="Ueki S."/>
            <person name="Maruyama F."/>
        </authorList>
    </citation>
    <scope>NUCLEOTIDE SEQUENCE [LARGE SCALE GENOMIC DNA]</scope>
    <source>
        <strain evidence="4 5">Dej080120_10</strain>
    </source>
</reference>
<dbReference type="AlphaFoldDB" id="A0AA48HIG2"/>
<feature type="region of interest" description="Disordered" evidence="3">
    <location>
        <begin position="124"/>
        <end position="149"/>
    </location>
</feature>
<dbReference type="InterPro" id="IPR019734">
    <property type="entry name" value="TPR_rpt"/>
</dbReference>
<proteinExistence type="inferred from homology"/>